<sequence length="124" mass="13264">MASGVWPSLSKHLFWSITMRSIFAGLLLLPLAACSWVDLTPQGETVTVVSAAPTHCKRLGNTVAITRSELASIDRNRKKVETELQTLARNAGARMGGDTVVAESEVNAQGEQTYGVYRCGAIAS</sequence>
<dbReference type="Proteomes" id="UP000321039">
    <property type="component" value="Unassembled WGS sequence"/>
</dbReference>
<dbReference type="EMBL" id="VRZA01000003">
    <property type="protein sequence ID" value="TXS94172.1"/>
    <property type="molecule type" value="Genomic_DNA"/>
</dbReference>
<comment type="caution">
    <text evidence="1">The sequence shown here is derived from an EMBL/GenBank/DDBJ whole genome shotgun (WGS) entry which is preliminary data.</text>
</comment>
<dbReference type="InterPro" id="IPR025294">
    <property type="entry name" value="DUF4156"/>
</dbReference>
<evidence type="ECO:0000313" key="2">
    <source>
        <dbReference type="Proteomes" id="UP000321039"/>
    </source>
</evidence>
<accession>A0A5C9A2J5</accession>
<dbReference type="AlphaFoldDB" id="A0A5C9A2J5"/>
<protein>
    <submittedName>
        <fullName evidence="1">DUF4156 domain-containing protein</fullName>
    </submittedName>
</protein>
<gene>
    <name evidence="1" type="ORF">FV139_11280</name>
</gene>
<dbReference type="Pfam" id="PF13698">
    <property type="entry name" value="DUF4156"/>
    <property type="match status" value="1"/>
</dbReference>
<proteinExistence type="predicted"/>
<keyword evidence="2" id="KW-1185">Reference proteome</keyword>
<organism evidence="1 2">
    <name type="scientific">Parahaliea maris</name>
    <dbReference type="NCBI Taxonomy" id="2716870"/>
    <lineage>
        <taxon>Bacteria</taxon>
        <taxon>Pseudomonadati</taxon>
        <taxon>Pseudomonadota</taxon>
        <taxon>Gammaproteobacteria</taxon>
        <taxon>Cellvibrionales</taxon>
        <taxon>Halieaceae</taxon>
        <taxon>Parahaliea</taxon>
    </lineage>
</organism>
<reference evidence="1 2" key="1">
    <citation type="submission" date="2019-08" db="EMBL/GenBank/DDBJ databases">
        <title>Parahaliea maris sp. nov., isolated from the surface seawater.</title>
        <authorList>
            <person name="Liu Y."/>
        </authorList>
    </citation>
    <scope>NUCLEOTIDE SEQUENCE [LARGE SCALE GENOMIC DNA]</scope>
    <source>
        <strain evidence="1 2">HSLHS9</strain>
    </source>
</reference>
<name>A0A5C9A2J5_9GAMM</name>
<evidence type="ECO:0000313" key="1">
    <source>
        <dbReference type="EMBL" id="TXS94172.1"/>
    </source>
</evidence>